<dbReference type="RefSeq" id="WP_394833897.1">
    <property type="nucleotide sequence ID" value="NZ_CP089929.1"/>
</dbReference>
<organism evidence="3 4">
    <name type="scientific">Pendulispora rubella</name>
    <dbReference type="NCBI Taxonomy" id="2741070"/>
    <lineage>
        <taxon>Bacteria</taxon>
        <taxon>Pseudomonadati</taxon>
        <taxon>Myxococcota</taxon>
        <taxon>Myxococcia</taxon>
        <taxon>Myxococcales</taxon>
        <taxon>Sorangiineae</taxon>
        <taxon>Pendulisporaceae</taxon>
        <taxon>Pendulispora</taxon>
    </lineage>
</organism>
<name>A0ABZ2L4Y0_9BACT</name>
<keyword evidence="2" id="KW-0812">Transmembrane</keyword>
<dbReference type="EMBL" id="CP089983">
    <property type="protein sequence ID" value="WXB04260.1"/>
    <property type="molecule type" value="Genomic_DNA"/>
</dbReference>
<feature type="region of interest" description="Disordered" evidence="1">
    <location>
        <begin position="42"/>
        <end position="70"/>
    </location>
</feature>
<evidence type="ECO:0000256" key="1">
    <source>
        <dbReference type="SAM" id="MobiDB-lite"/>
    </source>
</evidence>
<accession>A0ABZ2L4Y0</accession>
<reference evidence="3" key="1">
    <citation type="submission" date="2021-12" db="EMBL/GenBank/DDBJ databases">
        <title>Discovery of the Pendulisporaceae a myxobacterial family with distinct sporulation behavior and unique specialized metabolism.</title>
        <authorList>
            <person name="Garcia R."/>
            <person name="Popoff A."/>
            <person name="Bader C.D."/>
            <person name="Loehr J."/>
            <person name="Walesch S."/>
            <person name="Walt C."/>
            <person name="Boldt J."/>
            <person name="Bunk B."/>
            <person name="Haeckl F.J.F.P.J."/>
            <person name="Gunesch A.P."/>
            <person name="Birkelbach J."/>
            <person name="Nuebel U."/>
            <person name="Pietschmann T."/>
            <person name="Bach T."/>
            <person name="Mueller R."/>
        </authorList>
    </citation>
    <scope>NUCLEOTIDE SEQUENCE</scope>
    <source>
        <strain evidence="3">MSr11367</strain>
    </source>
</reference>
<gene>
    <name evidence="3" type="ORF">LVJ94_46075</name>
</gene>
<dbReference type="Proteomes" id="UP001374803">
    <property type="component" value="Chromosome"/>
</dbReference>
<keyword evidence="2" id="KW-0472">Membrane</keyword>
<evidence type="ECO:0000313" key="4">
    <source>
        <dbReference type="Proteomes" id="UP001374803"/>
    </source>
</evidence>
<proteinExistence type="predicted"/>
<protein>
    <submittedName>
        <fullName evidence="3">Uncharacterized protein</fullName>
    </submittedName>
</protein>
<feature type="transmembrane region" description="Helical" evidence="2">
    <location>
        <begin position="6"/>
        <end position="29"/>
    </location>
</feature>
<keyword evidence="2" id="KW-1133">Transmembrane helix</keyword>
<evidence type="ECO:0000313" key="3">
    <source>
        <dbReference type="EMBL" id="WXB04260.1"/>
    </source>
</evidence>
<evidence type="ECO:0000256" key="2">
    <source>
        <dbReference type="SAM" id="Phobius"/>
    </source>
</evidence>
<sequence>MVRRAVPFALIRVFLLSVVAVLGSGYALVRYYTHPRPPMVVPAPAPAQADPSDGGEIPAPELIPYEEPQK</sequence>
<keyword evidence="4" id="KW-1185">Reference proteome</keyword>